<dbReference type="PANTHER" id="PTHR44942:SF4">
    <property type="entry name" value="METHYLTRANSFERASE TYPE 11 DOMAIN-CONTAINING PROTEIN"/>
    <property type="match status" value="1"/>
</dbReference>
<dbReference type="InterPro" id="IPR041698">
    <property type="entry name" value="Methyltransf_25"/>
</dbReference>
<dbReference type="GO" id="GO:0008168">
    <property type="term" value="F:methyltransferase activity"/>
    <property type="evidence" value="ECO:0007669"/>
    <property type="project" value="UniProtKB-KW"/>
</dbReference>
<evidence type="ECO:0000256" key="2">
    <source>
        <dbReference type="ARBA" id="ARBA00022679"/>
    </source>
</evidence>
<dbReference type="InterPro" id="IPR029063">
    <property type="entry name" value="SAM-dependent_MTases_sf"/>
</dbReference>
<dbReference type="EMBL" id="PYAA01000017">
    <property type="protein sequence ID" value="RAO00916.1"/>
    <property type="molecule type" value="Genomic_DNA"/>
</dbReference>
<evidence type="ECO:0000313" key="4">
    <source>
        <dbReference type="EMBL" id="RAO00916.1"/>
    </source>
</evidence>
<dbReference type="GO" id="GO:0032259">
    <property type="term" value="P:methylation"/>
    <property type="evidence" value="ECO:0007669"/>
    <property type="project" value="UniProtKB-KW"/>
</dbReference>
<evidence type="ECO:0000313" key="5">
    <source>
        <dbReference type="Proteomes" id="UP000248966"/>
    </source>
</evidence>
<dbReference type="InterPro" id="IPR051052">
    <property type="entry name" value="Diverse_substrate_MTase"/>
</dbReference>
<comment type="caution">
    <text evidence="4">The sequence shown here is derived from an EMBL/GenBank/DDBJ whole genome shotgun (WGS) entry which is preliminary data.</text>
</comment>
<reference evidence="4 5" key="1">
    <citation type="submission" date="2018-03" db="EMBL/GenBank/DDBJ databases">
        <title>Defining the species Micromonospora saelicesensis and Micromonospora noduli under the framework of genomics.</title>
        <authorList>
            <person name="Riesco R."/>
            <person name="Trujillo M.E."/>
        </authorList>
    </citation>
    <scope>NUCLEOTIDE SEQUENCE [LARGE SCALE GENOMIC DNA]</scope>
    <source>
        <strain evidence="4 5">LAH08</strain>
    </source>
</reference>
<dbReference type="Pfam" id="PF13649">
    <property type="entry name" value="Methyltransf_25"/>
    <property type="match status" value="1"/>
</dbReference>
<dbReference type="SUPFAM" id="SSF53335">
    <property type="entry name" value="S-adenosyl-L-methionine-dependent methyltransferases"/>
    <property type="match status" value="1"/>
</dbReference>
<name>A0A328N777_9ACTN</name>
<dbReference type="PANTHER" id="PTHR44942">
    <property type="entry name" value="METHYLTRANSF_11 DOMAIN-CONTAINING PROTEIN"/>
    <property type="match status" value="1"/>
</dbReference>
<keyword evidence="1 4" id="KW-0489">Methyltransferase</keyword>
<dbReference type="AlphaFoldDB" id="A0A328N777"/>
<dbReference type="CDD" id="cd02440">
    <property type="entry name" value="AdoMet_MTases"/>
    <property type="match status" value="1"/>
</dbReference>
<proteinExistence type="predicted"/>
<accession>A0A328N777</accession>
<dbReference type="Proteomes" id="UP000248966">
    <property type="component" value="Unassembled WGS sequence"/>
</dbReference>
<protein>
    <submittedName>
        <fullName evidence="4">Putative methyltransferase</fullName>
    </submittedName>
</protein>
<evidence type="ECO:0000259" key="3">
    <source>
        <dbReference type="Pfam" id="PF13649"/>
    </source>
</evidence>
<gene>
    <name evidence="4" type="ORF">LAH08_03169</name>
</gene>
<feature type="domain" description="Methyltransferase" evidence="3">
    <location>
        <begin position="42"/>
        <end position="128"/>
    </location>
</feature>
<dbReference type="Gene3D" id="3.40.50.150">
    <property type="entry name" value="Vaccinia Virus protein VP39"/>
    <property type="match status" value="1"/>
</dbReference>
<sequence length="255" mass="28037">MPARALSFGMVAQRYERYRPGYPAELVDLVLTYVDRPIRTALEIGAGTGKATRLFAGAGVTVTATEPDGAMLAELRRHVPAGVRTVRAAFEDLRPGARYHLVYAAAALHWTKPEERWSRMAALLEPGGVFASFGGPTQLVDPAVADAVRVARAPFLESDEIPSPDGTPAGQAMQWPGTELQRSEWFTDVQQTVIERRLTMSARDYVGHLSTISAYLELPTSEQEQVFAQIEQVLPETVELSADVIVHLARRRPDQ</sequence>
<dbReference type="RefSeq" id="WP_112584435.1">
    <property type="nucleotide sequence ID" value="NZ_PYAK01000002.1"/>
</dbReference>
<keyword evidence="2 4" id="KW-0808">Transferase</keyword>
<evidence type="ECO:0000256" key="1">
    <source>
        <dbReference type="ARBA" id="ARBA00022603"/>
    </source>
</evidence>
<organism evidence="4 5">
    <name type="scientific">Micromonospora noduli</name>
    <dbReference type="NCBI Taxonomy" id="709876"/>
    <lineage>
        <taxon>Bacteria</taxon>
        <taxon>Bacillati</taxon>
        <taxon>Actinomycetota</taxon>
        <taxon>Actinomycetes</taxon>
        <taxon>Micromonosporales</taxon>
        <taxon>Micromonosporaceae</taxon>
        <taxon>Micromonospora</taxon>
    </lineage>
</organism>